<protein>
    <recommendedName>
        <fullName evidence="3">DUF3500 domain-containing protein</fullName>
    </recommendedName>
</protein>
<accession>L0DDR5</accession>
<dbReference type="OrthoDB" id="240568at2"/>
<dbReference type="InterPro" id="IPR021889">
    <property type="entry name" value="DUF3500"/>
</dbReference>
<name>L0DDR5_SINAD</name>
<keyword evidence="2" id="KW-1185">Reference proteome</keyword>
<organism evidence="1 2">
    <name type="scientific">Singulisphaera acidiphila (strain ATCC BAA-1392 / DSM 18658 / VKM B-2454 / MOB10)</name>
    <dbReference type="NCBI Taxonomy" id="886293"/>
    <lineage>
        <taxon>Bacteria</taxon>
        <taxon>Pseudomonadati</taxon>
        <taxon>Planctomycetota</taxon>
        <taxon>Planctomycetia</taxon>
        <taxon>Isosphaerales</taxon>
        <taxon>Isosphaeraceae</taxon>
        <taxon>Singulisphaera</taxon>
    </lineage>
</organism>
<dbReference type="eggNOG" id="ENOG502Z8GE">
    <property type="taxonomic scope" value="Bacteria"/>
</dbReference>
<dbReference type="Pfam" id="PF12006">
    <property type="entry name" value="DUF3500"/>
    <property type="match status" value="1"/>
</dbReference>
<proteinExistence type="predicted"/>
<dbReference type="AlphaFoldDB" id="L0DDR5"/>
<dbReference type="EMBL" id="CP003364">
    <property type="protein sequence ID" value="AGA27519.1"/>
    <property type="molecule type" value="Genomic_DNA"/>
</dbReference>
<dbReference type="RefSeq" id="WP_015246665.1">
    <property type="nucleotide sequence ID" value="NC_019892.1"/>
</dbReference>
<dbReference type="HOGENOM" id="CLU_775632_0_0_0"/>
<evidence type="ECO:0008006" key="3">
    <source>
        <dbReference type="Google" id="ProtNLM"/>
    </source>
</evidence>
<evidence type="ECO:0000313" key="2">
    <source>
        <dbReference type="Proteomes" id="UP000010798"/>
    </source>
</evidence>
<sequence>MVEDQSPADRGHGRELSRREFVQAVGVSTFAASIPLAGLQTVLGGSVKANLQASSVGETPVARFFRTLSNDQRTLICFPFEHPLRTRVENNWAIVKPRIGDLTTEQQALCCEIFKNLCSEDGHERFTRQMNDDAGGFENYHVALFGAPGTDQPFEWVLTGRHNTLRADGRCHEGAAIRGPLFYGHAVPTRGQGRGVSGHAGNVWQYQTEQANAILSSLDGRQRAQALLTPAAGPDSVRSQENAIESRGLAVAGLDVAQKQMVQQLLRDLIRPFRSFDAEEIQNCLRESSGADELRLTFYPTGHHGPDQAWETWKLEGPAFVWHFHGTPHVHSWLSLTRRVVSV</sequence>
<evidence type="ECO:0000313" key="1">
    <source>
        <dbReference type="EMBL" id="AGA27519.1"/>
    </source>
</evidence>
<dbReference type="STRING" id="886293.Sinac_3248"/>
<reference evidence="1 2" key="1">
    <citation type="submission" date="2012-02" db="EMBL/GenBank/DDBJ databases">
        <title>Complete sequence of chromosome of Singulisphaera acidiphila DSM 18658.</title>
        <authorList>
            <consortium name="US DOE Joint Genome Institute (JGI-PGF)"/>
            <person name="Lucas S."/>
            <person name="Copeland A."/>
            <person name="Lapidus A."/>
            <person name="Glavina del Rio T."/>
            <person name="Dalin E."/>
            <person name="Tice H."/>
            <person name="Bruce D."/>
            <person name="Goodwin L."/>
            <person name="Pitluck S."/>
            <person name="Peters L."/>
            <person name="Ovchinnikova G."/>
            <person name="Chertkov O."/>
            <person name="Kyrpides N."/>
            <person name="Mavromatis K."/>
            <person name="Ivanova N."/>
            <person name="Brettin T."/>
            <person name="Detter J.C."/>
            <person name="Han C."/>
            <person name="Larimer F."/>
            <person name="Land M."/>
            <person name="Hauser L."/>
            <person name="Markowitz V."/>
            <person name="Cheng J.-F."/>
            <person name="Hugenholtz P."/>
            <person name="Woyke T."/>
            <person name="Wu D."/>
            <person name="Tindall B."/>
            <person name="Pomrenke H."/>
            <person name="Brambilla E."/>
            <person name="Klenk H.-P."/>
            <person name="Eisen J.A."/>
        </authorList>
    </citation>
    <scope>NUCLEOTIDE SEQUENCE [LARGE SCALE GENOMIC DNA]</scope>
    <source>
        <strain evidence="2">ATCC BAA-1392 / DSM 18658 / VKM B-2454 / MOB10</strain>
    </source>
</reference>
<dbReference type="Proteomes" id="UP000010798">
    <property type="component" value="Chromosome"/>
</dbReference>
<gene>
    <name evidence="1" type="ordered locus">Sinac_3248</name>
</gene>
<dbReference type="KEGG" id="saci:Sinac_3248"/>